<dbReference type="InterPro" id="IPR019646">
    <property type="entry name" value="Aminoglyc_AdlTrfase"/>
</dbReference>
<reference evidence="2" key="1">
    <citation type="submission" date="2018-01" db="EMBL/GenBank/DDBJ databases">
        <title>Draft Genome Sequence of the Radioresistant Bacterium Deinococcus aerius TR0125, Isolated from the Higher Atmosphere above Japan.</title>
        <authorList>
            <person name="Satoh K."/>
            <person name="Arai H."/>
            <person name="Sanzen T."/>
            <person name="Kawaguchi Y."/>
            <person name="Hayashi H."/>
            <person name="Yokobori S."/>
            <person name="Yamagishi A."/>
            <person name="Oono Y."/>
            <person name="Narumi I."/>
        </authorList>
    </citation>
    <scope>NUCLEOTIDE SEQUENCE [LARGE SCALE GENOMIC DNA]</scope>
    <source>
        <strain evidence="2">TR0125</strain>
    </source>
</reference>
<sequence length="340" mass="37055">MPDLSAAARNLALTLGSYLERGRTDGVFHLAVGGPGSVPALADLDVPELHLDLLPESPTEGQRAALTGLGYMPGGEGRWTHTGGWRLVLPDHGSGWRAEQVVLRTLLLEDLGAAERYRRVLLEAGREAADRALWEAALAHHTRTVGFAPAHFVAETLNRMDLPWMFAGGLALDLHLGRVTRPHDDLDVVLPRAGQLQVRNALAGQGWRLDACLEGTYQAWTAPIEPPSFQVHARHRDLPGVLMLDLMFTDLRGDLWHYRRDPRVTLPLEQARRVGLGGLPFLAPGAVLLFKSKVGGRDPRGKDQGDFGRALPTLAADARAWLAGALRLTQPGHPWLAALE</sequence>
<dbReference type="Proteomes" id="UP000236569">
    <property type="component" value="Unassembled WGS sequence"/>
</dbReference>
<gene>
    <name evidence="1" type="ORF">DAERI_010013</name>
</gene>
<comment type="caution">
    <text evidence="1">The sequence shown here is derived from an EMBL/GenBank/DDBJ whole genome shotgun (WGS) entry which is preliminary data.</text>
</comment>
<evidence type="ECO:0000313" key="2">
    <source>
        <dbReference type="Proteomes" id="UP000236569"/>
    </source>
</evidence>
<evidence type="ECO:0008006" key="3">
    <source>
        <dbReference type="Google" id="ProtNLM"/>
    </source>
</evidence>
<dbReference type="RefSeq" id="WP_103127456.1">
    <property type="nucleotide sequence ID" value="NZ_BFAG01000001.1"/>
</dbReference>
<keyword evidence="2" id="KW-1185">Reference proteome</keyword>
<name>A0A2I9DGV0_9DEIO</name>
<evidence type="ECO:0000313" key="1">
    <source>
        <dbReference type="EMBL" id="GBF03841.1"/>
    </source>
</evidence>
<dbReference type="AlphaFoldDB" id="A0A2I9DGV0"/>
<dbReference type="Gene3D" id="3.30.460.40">
    <property type="match status" value="1"/>
</dbReference>
<dbReference type="EMBL" id="BFAG01000001">
    <property type="protein sequence ID" value="GBF03841.1"/>
    <property type="molecule type" value="Genomic_DNA"/>
</dbReference>
<protein>
    <recommendedName>
        <fullName evidence="3">Aminoglycoside-2''-adenylyltransferase</fullName>
    </recommendedName>
</protein>
<dbReference type="OrthoDB" id="9800567at2"/>
<accession>A0A2I9DGV0</accession>
<organism evidence="1 2">
    <name type="scientific">Deinococcus aerius</name>
    <dbReference type="NCBI Taxonomy" id="200253"/>
    <lineage>
        <taxon>Bacteria</taxon>
        <taxon>Thermotogati</taxon>
        <taxon>Deinococcota</taxon>
        <taxon>Deinococci</taxon>
        <taxon>Deinococcales</taxon>
        <taxon>Deinococcaceae</taxon>
        <taxon>Deinococcus</taxon>
    </lineage>
</organism>
<dbReference type="Pfam" id="PF10706">
    <property type="entry name" value="Aminoglyc_resit"/>
    <property type="match status" value="1"/>
</dbReference>
<proteinExistence type="predicted"/>